<organism evidence="2 3">
    <name type="scientific">Salinadaptatus halalkaliphilus</name>
    <dbReference type="NCBI Taxonomy" id="2419781"/>
    <lineage>
        <taxon>Archaea</taxon>
        <taxon>Methanobacteriati</taxon>
        <taxon>Methanobacteriota</taxon>
        <taxon>Stenosarchaea group</taxon>
        <taxon>Halobacteria</taxon>
        <taxon>Halobacteriales</taxon>
        <taxon>Natrialbaceae</taxon>
        <taxon>Salinadaptatus</taxon>
    </lineage>
</organism>
<name>A0A4S3TRG5_9EURY</name>
<evidence type="ECO:0000313" key="3">
    <source>
        <dbReference type="Proteomes" id="UP000318864"/>
    </source>
</evidence>
<dbReference type="RefSeq" id="WP_141463647.1">
    <property type="nucleotide sequence ID" value="NZ_RBZW01000014.1"/>
</dbReference>
<keyword evidence="3" id="KW-1185">Reference proteome</keyword>
<protein>
    <recommendedName>
        <fullName evidence="4">Right-handed parallel beta-helix repeat-containing protein</fullName>
    </recommendedName>
</protein>
<dbReference type="SUPFAM" id="SSF51126">
    <property type="entry name" value="Pectin lyase-like"/>
    <property type="match status" value="1"/>
</dbReference>
<sequence>MGQLEGTRLRRRAVLLGASLALPGAAGCLEIDTGGENTVDNSGNGDGNGDDDVDGGGDTLAEPTAPEPGFIVGDSADADYETLQNAYDSLESGDVIGLEPGEHTVQLDVDNADVGDGEDLVKTYTYVGLADDPDETSIEFVQPEATSYIVRGPQRFRPEDGAPGFWHLTVDIPETVSFARIGAYEDDSDKLDDYLDEIFEDEDDREDHLAAHFEASEEDDLTEIYPNEQSTVNYCVVDGSFDGPVSAYETTFTDEVFYEVSPTNCRFYDDVGGPRVTANHCQFDGRVDGDGGWVYNSTIEGIASLNNLTMVRCELHSGLNVTGGGNVDDCEIQSKPDTDRAIDILSRYDVAIEHSEIYGTIRSNEDGSYIDRLEMNVVDAPSSARFVIDGAPATNIYLNVFRGGDVRITTDTGDLSSFPSDDIDLYDSERELGNYYAEWAGVDAADEGLLETRTLPGEDGEMDRFPLATDDIEAYAAEAEAEDEADDD</sequence>
<feature type="region of interest" description="Disordered" evidence="1">
    <location>
        <begin position="36"/>
        <end position="69"/>
    </location>
</feature>
<evidence type="ECO:0000313" key="2">
    <source>
        <dbReference type="EMBL" id="THE65915.1"/>
    </source>
</evidence>
<accession>A0A4S3TRG5</accession>
<dbReference type="InterPro" id="IPR011050">
    <property type="entry name" value="Pectin_lyase_fold/virulence"/>
</dbReference>
<proteinExistence type="predicted"/>
<dbReference type="Proteomes" id="UP000318864">
    <property type="component" value="Unassembled WGS sequence"/>
</dbReference>
<gene>
    <name evidence="2" type="ORF">D8Y22_05170</name>
</gene>
<dbReference type="AlphaFoldDB" id="A0A4S3TRG5"/>
<evidence type="ECO:0008006" key="4">
    <source>
        <dbReference type="Google" id="ProtNLM"/>
    </source>
</evidence>
<dbReference type="EMBL" id="RBZW01000014">
    <property type="protein sequence ID" value="THE65915.1"/>
    <property type="molecule type" value="Genomic_DNA"/>
</dbReference>
<comment type="caution">
    <text evidence="2">The sequence shown here is derived from an EMBL/GenBank/DDBJ whole genome shotgun (WGS) entry which is preliminary data.</text>
</comment>
<dbReference type="OrthoDB" id="204363at2157"/>
<reference evidence="2 3" key="1">
    <citation type="submission" date="2018-10" db="EMBL/GenBank/DDBJ databases">
        <title>Natronolimnobius sp. XQ-INN 246 isolated from Inner Mongolia Autonomous Region of China.</title>
        <authorList>
            <person name="Xue Q."/>
        </authorList>
    </citation>
    <scope>NUCLEOTIDE SEQUENCE [LARGE SCALE GENOMIC DNA]</scope>
    <source>
        <strain evidence="2 3">XQ-INN 246</strain>
    </source>
</reference>
<evidence type="ECO:0000256" key="1">
    <source>
        <dbReference type="SAM" id="MobiDB-lite"/>
    </source>
</evidence>